<keyword evidence="2" id="KW-1185">Reference proteome</keyword>
<organism evidence="1 2">
    <name type="scientific">Pelomonas cellulosilytica</name>
    <dbReference type="NCBI Taxonomy" id="2906762"/>
    <lineage>
        <taxon>Bacteria</taxon>
        <taxon>Pseudomonadati</taxon>
        <taxon>Pseudomonadota</taxon>
        <taxon>Betaproteobacteria</taxon>
        <taxon>Burkholderiales</taxon>
        <taxon>Sphaerotilaceae</taxon>
        <taxon>Roseateles</taxon>
    </lineage>
</organism>
<dbReference type="RefSeq" id="WP_233375672.1">
    <property type="nucleotide sequence ID" value="NZ_JAJTWU010000021.1"/>
</dbReference>
<evidence type="ECO:0000313" key="2">
    <source>
        <dbReference type="Proteomes" id="UP001200741"/>
    </source>
</evidence>
<gene>
    <name evidence="1" type="ORF">LXT13_27900</name>
</gene>
<accession>A0ABS8Y035</accession>
<name>A0ABS8Y035_9BURK</name>
<protein>
    <submittedName>
        <fullName evidence="1">Uncharacterized protein</fullName>
    </submittedName>
</protein>
<proteinExistence type="predicted"/>
<reference evidence="1 2" key="1">
    <citation type="submission" date="2021-12" db="EMBL/GenBank/DDBJ databases">
        <title>Genome seq of P8.</title>
        <authorList>
            <person name="Seo T."/>
        </authorList>
    </citation>
    <scope>NUCLEOTIDE SEQUENCE [LARGE SCALE GENOMIC DNA]</scope>
    <source>
        <strain evidence="1 2">P8</strain>
    </source>
</reference>
<comment type="caution">
    <text evidence="1">The sequence shown here is derived from an EMBL/GenBank/DDBJ whole genome shotgun (WGS) entry which is preliminary data.</text>
</comment>
<dbReference type="EMBL" id="JAJTWU010000021">
    <property type="protein sequence ID" value="MCE4558204.1"/>
    <property type="molecule type" value="Genomic_DNA"/>
</dbReference>
<evidence type="ECO:0000313" key="1">
    <source>
        <dbReference type="EMBL" id="MCE4558204.1"/>
    </source>
</evidence>
<dbReference type="Proteomes" id="UP001200741">
    <property type="component" value="Unassembled WGS sequence"/>
</dbReference>
<feature type="non-terminal residue" evidence="1">
    <location>
        <position position="1"/>
    </location>
</feature>
<sequence>FAIWCQQQGGEILNYFRIHCQALFKNSFELSFSTRQLSQARQQGFSASPSANFNLAVSGSAVISEAHDCSTRFSAREAMSRTF</sequence>